<dbReference type="GO" id="GO:0019809">
    <property type="term" value="F:spermidine binding"/>
    <property type="evidence" value="ECO:0007669"/>
    <property type="project" value="TreeGrafter"/>
</dbReference>
<dbReference type="EMBL" id="AFYH01207398">
    <property type="status" value="NOT_ANNOTATED_CDS"/>
    <property type="molecule type" value="Genomic_DNA"/>
</dbReference>
<dbReference type="GO" id="GO:0032918">
    <property type="term" value="P:spermidine acetylation"/>
    <property type="evidence" value="ECO:0007669"/>
    <property type="project" value="TreeGrafter"/>
</dbReference>
<dbReference type="EMBL" id="AFYH01207400">
    <property type="status" value="NOT_ANNOTATED_CDS"/>
    <property type="molecule type" value="Genomic_DNA"/>
</dbReference>
<reference evidence="17" key="3">
    <citation type="submission" date="2025-09" db="UniProtKB">
        <authorList>
            <consortium name="Ensembl"/>
        </authorList>
    </citation>
    <scope>IDENTIFICATION</scope>
</reference>
<dbReference type="eggNOG" id="KOG3216">
    <property type="taxonomic scope" value="Eukaryota"/>
</dbReference>
<dbReference type="GO" id="GO:0009447">
    <property type="term" value="P:putrescine catabolic process"/>
    <property type="evidence" value="ECO:0007669"/>
    <property type="project" value="UniProtKB-UniPathway"/>
</dbReference>
<dbReference type="PANTHER" id="PTHR10545">
    <property type="entry name" value="DIAMINE N-ACETYLTRANSFERASE"/>
    <property type="match status" value="1"/>
</dbReference>
<reference evidence="18" key="1">
    <citation type="submission" date="2011-08" db="EMBL/GenBank/DDBJ databases">
        <title>The draft genome of Latimeria chalumnae.</title>
        <authorList>
            <person name="Di Palma F."/>
            <person name="Alfoldi J."/>
            <person name="Johnson J."/>
            <person name="Berlin A."/>
            <person name="Gnerre S."/>
            <person name="Jaffe D."/>
            <person name="MacCallum I."/>
            <person name="Young S."/>
            <person name="Walker B.J."/>
            <person name="Lander E."/>
            <person name="Lindblad-Toh K."/>
        </authorList>
    </citation>
    <scope>NUCLEOTIDE SEQUENCE [LARGE SCALE GENOMIC DNA]</scope>
    <source>
        <strain evidence="18">Wild caught</strain>
    </source>
</reference>
<evidence type="ECO:0000256" key="4">
    <source>
        <dbReference type="ARBA" id="ARBA00011738"/>
    </source>
</evidence>
<evidence type="ECO:0000313" key="17">
    <source>
        <dbReference type="Ensembl" id="ENSLACP00000008348.1"/>
    </source>
</evidence>
<evidence type="ECO:0000256" key="1">
    <source>
        <dbReference type="ARBA" id="ARBA00004496"/>
    </source>
</evidence>
<evidence type="ECO:0000256" key="15">
    <source>
        <dbReference type="ARBA" id="ARBA00049562"/>
    </source>
</evidence>
<feature type="domain" description="N-acetyltransferase" evidence="16">
    <location>
        <begin position="17"/>
        <end position="180"/>
    </location>
</feature>
<comment type="subunit">
    <text evidence="4">Homodimer.</text>
</comment>
<evidence type="ECO:0000256" key="7">
    <source>
        <dbReference type="ARBA" id="ARBA00022490"/>
    </source>
</evidence>
<evidence type="ECO:0000256" key="14">
    <source>
        <dbReference type="ARBA" id="ARBA00049279"/>
    </source>
</evidence>
<keyword evidence="9" id="KW-0012">Acyltransferase</keyword>
<dbReference type="FunFam" id="3.40.630.30:FF:000064">
    <property type="entry name" value="GNAT family acetyltransferase"/>
    <property type="match status" value="1"/>
</dbReference>
<sequence>PRQGKEKSQPSPIMGKYQIRRAKPEDCKEILRLIKVICKVFYKEDYVLKHTKDLLEGGFGDDAVYHCLIMEIPKEEGTTSHSHTVIGFAMYYFTFDSWMGKILYLEDFYVMETYRGMGIGSETLKMLSKIGIEAHCKGMHFLVVKWNKPAIKYYERRGASNLSKEEGWFLFEFSKENLLKIEAEG</sequence>
<dbReference type="CDD" id="cd04301">
    <property type="entry name" value="NAT_SF"/>
    <property type="match status" value="1"/>
</dbReference>
<evidence type="ECO:0000256" key="3">
    <source>
        <dbReference type="ARBA" id="ARBA00008694"/>
    </source>
</evidence>
<comment type="subcellular location">
    <subcellularLocation>
        <location evidence="1">Cytoplasm</location>
    </subcellularLocation>
</comment>
<dbReference type="InterPro" id="IPR051016">
    <property type="entry name" value="Diverse_Substrate_AcTransf"/>
</dbReference>
<dbReference type="InterPro" id="IPR000182">
    <property type="entry name" value="GNAT_dom"/>
</dbReference>
<dbReference type="GeneTree" id="ENSGT00950000183121"/>
<dbReference type="Proteomes" id="UP000008672">
    <property type="component" value="Unassembled WGS sequence"/>
</dbReference>
<dbReference type="PROSITE" id="PS51186">
    <property type="entry name" value="GNAT"/>
    <property type="match status" value="1"/>
</dbReference>
<dbReference type="STRING" id="7897.ENSLACP00000008348"/>
<evidence type="ECO:0000256" key="12">
    <source>
        <dbReference type="ARBA" id="ARBA00031532"/>
    </source>
</evidence>
<accession>H3AFC7</accession>
<dbReference type="Pfam" id="PF00583">
    <property type="entry name" value="Acetyltransf_1"/>
    <property type="match status" value="1"/>
</dbReference>
<evidence type="ECO:0000256" key="2">
    <source>
        <dbReference type="ARBA" id="ARBA00004995"/>
    </source>
</evidence>
<comment type="similarity">
    <text evidence="3">Belongs to the acetyltransferase family.</text>
</comment>
<dbReference type="UniPathway" id="UPA00188">
    <property type="reaction ID" value="UER00363"/>
</dbReference>
<comment type="catalytic activity">
    <reaction evidence="15">
        <text>an alkane-alpha,omega-diamine + acetyl-CoA = an N-acetylalkane-alpha,omega-diamine + CoA + H(+)</text>
        <dbReference type="Rhea" id="RHEA:11116"/>
        <dbReference type="Rhea" id="RHEA-COMP:9766"/>
        <dbReference type="Rhea" id="RHEA-COMP:9767"/>
        <dbReference type="ChEBI" id="CHEBI:15378"/>
        <dbReference type="ChEBI" id="CHEBI:57287"/>
        <dbReference type="ChEBI" id="CHEBI:57288"/>
        <dbReference type="ChEBI" id="CHEBI:70977"/>
        <dbReference type="ChEBI" id="CHEBI:70988"/>
        <dbReference type="EC" id="2.3.1.57"/>
    </reaction>
    <physiologicalReaction direction="left-to-right" evidence="15">
        <dbReference type="Rhea" id="RHEA:11117"/>
    </physiologicalReaction>
</comment>
<dbReference type="AlphaFoldDB" id="H3AFC7"/>
<dbReference type="PANTHER" id="PTHR10545:SF36">
    <property type="entry name" value="DIAMINE ACETYLTRANSFERASE 1"/>
    <property type="match status" value="1"/>
</dbReference>
<reference evidence="17" key="2">
    <citation type="submission" date="2025-08" db="UniProtKB">
        <authorList>
            <consortium name="Ensembl"/>
        </authorList>
    </citation>
    <scope>IDENTIFICATION</scope>
</reference>
<dbReference type="EMBL" id="AFYH01207399">
    <property type="status" value="NOT_ANNOTATED_CDS"/>
    <property type="molecule type" value="Genomic_DNA"/>
</dbReference>
<dbReference type="InterPro" id="IPR016181">
    <property type="entry name" value="Acyl_CoA_acyltransferase"/>
</dbReference>
<evidence type="ECO:0000256" key="6">
    <source>
        <dbReference type="ARBA" id="ARBA00017209"/>
    </source>
</evidence>
<dbReference type="EMBL" id="AFYH01207397">
    <property type="status" value="NOT_ANNOTATED_CDS"/>
    <property type="molecule type" value="Genomic_DNA"/>
</dbReference>
<evidence type="ECO:0000256" key="8">
    <source>
        <dbReference type="ARBA" id="ARBA00022679"/>
    </source>
</evidence>
<dbReference type="InParanoid" id="H3AFC7"/>
<dbReference type="EMBL" id="AFYH01207402">
    <property type="status" value="NOT_ANNOTATED_CDS"/>
    <property type="molecule type" value="Genomic_DNA"/>
</dbReference>
<evidence type="ECO:0000256" key="13">
    <source>
        <dbReference type="ARBA" id="ARBA00048955"/>
    </source>
</evidence>
<dbReference type="GO" id="GO:0004145">
    <property type="term" value="F:diamine N-acetyltransferase activity"/>
    <property type="evidence" value="ECO:0007669"/>
    <property type="project" value="UniProtKB-EC"/>
</dbReference>
<dbReference type="HOGENOM" id="CLU_013985_41_1_1"/>
<dbReference type="GO" id="GO:0005737">
    <property type="term" value="C:cytoplasm"/>
    <property type="evidence" value="ECO:0007669"/>
    <property type="project" value="UniProtKB-SubCell"/>
</dbReference>
<keyword evidence="8" id="KW-0808">Transferase</keyword>
<evidence type="ECO:0000256" key="5">
    <source>
        <dbReference type="ARBA" id="ARBA00013209"/>
    </source>
</evidence>
<proteinExistence type="inferred from homology"/>
<evidence type="ECO:0000256" key="10">
    <source>
        <dbReference type="ARBA" id="ARBA00029790"/>
    </source>
</evidence>
<comment type="catalytic activity">
    <reaction evidence="13">
        <text>spermine + acetyl-CoA = N(1)-acetylspermine + CoA + H(+)</text>
        <dbReference type="Rhea" id="RHEA:33099"/>
        <dbReference type="ChEBI" id="CHEBI:15378"/>
        <dbReference type="ChEBI" id="CHEBI:45725"/>
        <dbReference type="ChEBI" id="CHEBI:57287"/>
        <dbReference type="ChEBI" id="CHEBI:57288"/>
        <dbReference type="ChEBI" id="CHEBI:58101"/>
        <dbReference type="EC" id="2.3.1.57"/>
    </reaction>
    <physiologicalReaction direction="left-to-right" evidence="13">
        <dbReference type="Rhea" id="RHEA:33100"/>
    </physiologicalReaction>
</comment>
<dbReference type="Ensembl" id="ENSLACT00000008414.1">
    <property type="protein sequence ID" value="ENSLACP00000008348.1"/>
    <property type="gene ID" value="ENSLACG00000007389.1"/>
</dbReference>
<name>H3AFC7_LATCH</name>
<comment type="catalytic activity">
    <reaction evidence="14">
        <text>spermidine + acetyl-CoA = N(1)-acetylspermidine + CoA + H(+)</text>
        <dbReference type="Rhea" id="RHEA:28150"/>
        <dbReference type="ChEBI" id="CHEBI:15378"/>
        <dbReference type="ChEBI" id="CHEBI:57287"/>
        <dbReference type="ChEBI" id="CHEBI:57288"/>
        <dbReference type="ChEBI" id="CHEBI:57834"/>
        <dbReference type="ChEBI" id="CHEBI:58324"/>
        <dbReference type="EC" id="2.3.1.57"/>
    </reaction>
    <physiologicalReaction direction="left-to-right" evidence="14">
        <dbReference type="Rhea" id="RHEA:28151"/>
    </physiologicalReaction>
</comment>
<dbReference type="EMBL" id="AFYH01207401">
    <property type="status" value="NOT_ANNOTATED_CDS"/>
    <property type="molecule type" value="Genomic_DNA"/>
</dbReference>
<dbReference type="SUPFAM" id="SSF55729">
    <property type="entry name" value="Acyl-CoA N-acyltransferases (Nat)"/>
    <property type="match status" value="1"/>
</dbReference>
<protein>
    <recommendedName>
        <fullName evidence="6">Diamine acetyltransferase 1</fullName>
        <ecNumber evidence="5">2.3.1.57</ecNumber>
    </recommendedName>
    <alternativeName>
        <fullName evidence="11">Polyamine N-acetyltransferase 1</fullName>
    </alternativeName>
    <alternativeName>
        <fullName evidence="10">Putrescine acetyltransferase</fullName>
    </alternativeName>
    <alternativeName>
        <fullName evidence="12">Spermidine/spermine N(1)-acetyltransferase 1</fullName>
    </alternativeName>
</protein>
<evidence type="ECO:0000313" key="18">
    <source>
        <dbReference type="Proteomes" id="UP000008672"/>
    </source>
</evidence>
<evidence type="ECO:0000259" key="16">
    <source>
        <dbReference type="PROSITE" id="PS51186"/>
    </source>
</evidence>
<evidence type="ECO:0000256" key="9">
    <source>
        <dbReference type="ARBA" id="ARBA00023315"/>
    </source>
</evidence>
<dbReference type="Gene3D" id="3.40.630.30">
    <property type="match status" value="1"/>
</dbReference>
<keyword evidence="7" id="KW-0963">Cytoplasm</keyword>
<organism evidence="17 18">
    <name type="scientific">Latimeria chalumnae</name>
    <name type="common">Coelacanth</name>
    <dbReference type="NCBI Taxonomy" id="7897"/>
    <lineage>
        <taxon>Eukaryota</taxon>
        <taxon>Metazoa</taxon>
        <taxon>Chordata</taxon>
        <taxon>Craniata</taxon>
        <taxon>Vertebrata</taxon>
        <taxon>Euteleostomi</taxon>
        <taxon>Coelacanthiformes</taxon>
        <taxon>Coelacanthidae</taxon>
        <taxon>Latimeria</taxon>
    </lineage>
</organism>
<comment type="pathway">
    <text evidence="2">Amine and polyamine degradation; putrescine degradation; N-acetylputrescine from putrescine: step 1/1.</text>
</comment>
<dbReference type="EC" id="2.3.1.57" evidence="5"/>
<dbReference type="OMA" id="PRDCSHI"/>
<evidence type="ECO:0000256" key="11">
    <source>
        <dbReference type="ARBA" id="ARBA00031435"/>
    </source>
</evidence>
<keyword evidence="18" id="KW-1185">Reference proteome</keyword>